<dbReference type="InterPro" id="IPR020845">
    <property type="entry name" value="AMP-binding_CS"/>
</dbReference>
<dbReference type="PANTHER" id="PTHR45527">
    <property type="entry name" value="NONRIBOSOMAL PEPTIDE SYNTHETASE"/>
    <property type="match status" value="1"/>
</dbReference>
<proteinExistence type="predicted"/>
<dbReference type="InterPro" id="IPR045851">
    <property type="entry name" value="AMP-bd_C_sf"/>
</dbReference>
<protein>
    <recommendedName>
        <fullName evidence="1">AMP-dependent synthetase/ligase domain-containing protein</fullName>
    </recommendedName>
</protein>
<dbReference type="AlphaFoldDB" id="A0A813JUX8"/>
<dbReference type="Gene3D" id="3.30.300.30">
    <property type="match status" value="1"/>
</dbReference>
<dbReference type="SUPFAM" id="SSF56801">
    <property type="entry name" value="Acetyl-CoA synthetase-like"/>
    <property type="match status" value="1"/>
</dbReference>
<organism evidence="2 3">
    <name type="scientific">Polarella glacialis</name>
    <name type="common">Dinoflagellate</name>
    <dbReference type="NCBI Taxonomy" id="89957"/>
    <lineage>
        <taxon>Eukaryota</taxon>
        <taxon>Sar</taxon>
        <taxon>Alveolata</taxon>
        <taxon>Dinophyceae</taxon>
        <taxon>Suessiales</taxon>
        <taxon>Suessiaceae</taxon>
        <taxon>Polarella</taxon>
    </lineage>
</organism>
<feature type="domain" description="AMP-dependent synthetase/ligase" evidence="1">
    <location>
        <begin position="37"/>
        <end position="414"/>
    </location>
</feature>
<dbReference type="GO" id="GO:0043041">
    <property type="term" value="P:amino acid activation for nonribosomal peptide biosynthetic process"/>
    <property type="evidence" value="ECO:0007669"/>
    <property type="project" value="TreeGrafter"/>
</dbReference>
<dbReference type="PANTHER" id="PTHR45527:SF1">
    <property type="entry name" value="FATTY ACID SYNTHASE"/>
    <property type="match status" value="1"/>
</dbReference>
<dbReference type="EMBL" id="CAJNNW010026384">
    <property type="protein sequence ID" value="CAE8684891.1"/>
    <property type="molecule type" value="Genomic_DNA"/>
</dbReference>
<sequence>DSSEASVLLRSLRSSMQRQGAASALLWLTRGPEGTWQPEHLSFKEVWSRGARAGEALRELGLEEKRGCRIGVAVDEGPLLPLLELGVLLSGGAIVPLDPCEPHARLASVLEDAELSLAIVKDASAAASLEAAAALAFPDRGPTAEFRPRIVLASDVPGLSALQEASEGKDEKEDTEGGVVCQLPDVSSSAISHIFFTSGSTGRPKGCVVTHRSLASYCEARNAVYRVTESAVSFVASAHTFDPSLGDIMATWMAGGCIALAPRAEIFAQLGPLLAASEATHLLCTPSLFATLLGTRHQEPQALPRLREVALGGEPTPPAVLEVWAGRHADDDSGLRLWNTYGVTECCVYNAARTMRPGDLPSLLGKPLPGNHLLIVVGGGEEDEDESIGAALGKVDAEEVGELAIAGIQVGEGYVRRPELTARRFLCHPELGRVYLSGDLARKTDGGEIALLGRRDHQVKVRGHRIELGEVEHWIWTAAGPLVSAVAAACLDGRLVAFFVPAAGCHFATPLPSRVRGVLRSTLRWLSEREVPRQMRPQRYVLVQELPLTVSGK</sequence>
<evidence type="ECO:0000259" key="1">
    <source>
        <dbReference type="Pfam" id="PF00501"/>
    </source>
</evidence>
<dbReference type="GO" id="GO:0044550">
    <property type="term" value="P:secondary metabolite biosynthetic process"/>
    <property type="evidence" value="ECO:0007669"/>
    <property type="project" value="TreeGrafter"/>
</dbReference>
<accession>A0A813JUX8</accession>
<dbReference type="PROSITE" id="PS00455">
    <property type="entry name" value="AMP_BINDING"/>
    <property type="match status" value="1"/>
</dbReference>
<dbReference type="Gene3D" id="3.40.50.12780">
    <property type="entry name" value="N-terminal domain of ligase-like"/>
    <property type="match status" value="1"/>
</dbReference>
<dbReference type="GO" id="GO:0031177">
    <property type="term" value="F:phosphopantetheine binding"/>
    <property type="evidence" value="ECO:0007669"/>
    <property type="project" value="TreeGrafter"/>
</dbReference>
<gene>
    <name evidence="2" type="ORF">PGLA2088_LOCUS24177</name>
</gene>
<evidence type="ECO:0000313" key="2">
    <source>
        <dbReference type="EMBL" id="CAE8684891.1"/>
    </source>
</evidence>
<dbReference type="Proteomes" id="UP000626109">
    <property type="component" value="Unassembled WGS sequence"/>
</dbReference>
<comment type="caution">
    <text evidence="2">The sequence shown here is derived from an EMBL/GenBank/DDBJ whole genome shotgun (WGS) entry which is preliminary data.</text>
</comment>
<dbReference type="GO" id="GO:0005737">
    <property type="term" value="C:cytoplasm"/>
    <property type="evidence" value="ECO:0007669"/>
    <property type="project" value="TreeGrafter"/>
</dbReference>
<dbReference type="Pfam" id="PF00501">
    <property type="entry name" value="AMP-binding"/>
    <property type="match status" value="1"/>
</dbReference>
<name>A0A813JUX8_POLGL</name>
<dbReference type="InterPro" id="IPR000873">
    <property type="entry name" value="AMP-dep_synth/lig_dom"/>
</dbReference>
<dbReference type="InterPro" id="IPR042099">
    <property type="entry name" value="ANL_N_sf"/>
</dbReference>
<evidence type="ECO:0000313" key="3">
    <source>
        <dbReference type="Proteomes" id="UP000626109"/>
    </source>
</evidence>
<feature type="non-terminal residue" evidence="2">
    <location>
        <position position="1"/>
    </location>
</feature>
<reference evidence="2" key="1">
    <citation type="submission" date="2021-02" db="EMBL/GenBank/DDBJ databases">
        <authorList>
            <person name="Dougan E. K."/>
            <person name="Rhodes N."/>
            <person name="Thang M."/>
            <person name="Chan C."/>
        </authorList>
    </citation>
    <scope>NUCLEOTIDE SEQUENCE</scope>
</reference>
<feature type="non-terminal residue" evidence="2">
    <location>
        <position position="553"/>
    </location>
</feature>